<keyword evidence="1" id="KW-0812">Transmembrane</keyword>
<feature type="transmembrane region" description="Helical" evidence="1">
    <location>
        <begin position="305"/>
        <end position="325"/>
    </location>
</feature>
<evidence type="ECO:0000313" key="2">
    <source>
        <dbReference type="EMBL" id="RDU73910.1"/>
    </source>
</evidence>
<dbReference type="GO" id="GO:0016020">
    <property type="term" value="C:membrane"/>
    <property type="evidence" value="ECO:0007669"/>
    <property type="project" value="InterPro"/>
</dbReference>
<feature type="transmembrane region" description="Helical" evidence="1">
    <location>
        <begin position="52"/>
        <end position="72"/>
    </location>
</feature>
<dbReference type="InterPro" id="IPR002528">
    <property type="entry name" value="MATE_fam"/>
</dbReference>
<dbReference type="CDD" id="cd13134">
    <property type="entry name" value="MATE_like_8"/>
    <property type="match status" value="1"/>
</dbReference>
<dbReference type="PANTHER" id="PTHR42925:SF2">
    <property type="entry name" value="NA+ DRIVEN MULTIDRUG EFFLUX PUMP"/>
    <property type="match status" value="1"/>
</dbReference>
<reference evidence="2 3" key="1">
    <citation type="submission" date="2018-04" db="EMBL/GenBank/DDBJ databases">
        <title>Novel Campyloabacter and Helicobacter Species and Strains.</title>
        <authorList>
            <person name="Mannion A.J."/>
            <person name="Shen Z."/>
            <person name="Fox J.G."/>
        </authorList>
    </citation>
    <scope>NUCLEOTIDE SEQUENCE [LARGE SCALE GENOMIC DNA]</scope>
    <source>
        <strain evidence="2 3">MIT 04-9362</strain>
    </source>
</reference>
<dbReference type="OrthoDB" id="9806302at2"/>
<dbReference type="EMBL" id="NXLX01000008">
    <property type="protein sequence ID" value="RDU73910.1"/>
    <property type="molecule type" value="Genomic_DNA"/>
</dbReference>
<keyword evidence="1" id="KW-0472">Membrane</keyword>
<keyword evidence="1" id="KW-1133">Transmembrane helix</keyword>
<feature type="transmembrane region" description="Helical" evidence="1">
    <location>
        <begin position="125"/>
        <end position="147"/>
    </location>
</feature>
<dbReference type="GO" id="GO:0015297">
    <property type="term" value="F:antiporter activity"/>
    <property type="evidence" value="ECO:0007669"/>
    <property type="project" value="InterPro"/>
</dbReference>
<dbReference type="AlphaFoldDB" id="A0A3D8J9F1"/>
<gene>
    <name evidence="2" type="ORF">CQA57_04395</name>
</gene>
<dbReference type="Proteomes" id="UP000256695">
    <property type="component" value="Unassembled WGS sequence"/>
</dbReference>
<evidence type="ECO:0000256" key="1">
    <source>
        <dbReference type="SAM" id="Phobius"/>
    </source>
</evidence>
<name>A0A3D8J9F1_9HELI</name>
<evidence type="ECO:0000313" key="3">
    <source>
        <dbReference type="Proteomes" id="UP000256695"/>
    </source>
</evidence>
<feature type="transmembrane region" description="Helical" evidence="1">
    <location>
        <begin position="12"/>
        <end position="32"/>
    </location>
</feature>
<keyword evidence="3" id="KW-1185">Reference proteome</keyword>
<feature type="transmembrane region" description="Helical" evidence="1">
    <location>
        <begin position="154"/>
        <end position="176"/>
    </location>
</feature>
<proteinExistence type="predicted"/>
<organism evidence="2 3">
    <name type="scientific">Helicobacter anseris</name>
    <dbReference type="NCBI Taxonomy" id="375926"/>
    <lineage>
        <taxon>Bacteria</taxon>
        <taxon>Pseudomonadati</taxon>
        <taxon>Campylobacterota</taxon>
        <taxon>Epsilonproteobacteria</taxon>
        <taxon>Campylobacterales</taxon>
        <taxon>Helicobacteraceae</taxon>
        <taxon>Helicobacter</taxon>
    </lineage>
</organism>
<dbReference type="InterPro" id="IPR047135">
    <property type="entry name" value="YsiQ"/>
</dbReference>
<feature type="transmembrane region" description="Helical" evidence="1">
    <location>
        <begin position="84"/>
        <end position="105"/>
    </location>
</feature>
<protein>
    <submittedName>
        <fullName evidence="2">MATE family efflux transporter</fullName>
    </submittedName>
</protein>
<dbReference type="Pfam" id="PF01554">
    <property type="entry name" value="MatE"/>
    <property type="match status" value="2"/>
</dbReference>
<sequence>MGHNLSLKRLAVPIFFEVFLHYASLMINTYMVARHSNFLVGSMGAGNQIFDLFITLFSFLSIGCSIIIAQAIGAKDRILANKALHQSLGLNLLIGLICGVGIYLFEDSLLRMLKTSEELFLQASLYLKMLAICLILESIGIILASILRVYNLAYFVMMASFLMNIIMIISNYFVLYHTNLELLGVGISTIFSRIFLIILLLFVLIFYLKIKISIKEAFCFQKEVLKKILHIGSFSAGENLLWIVQYTIAFSFVNQLGAIQTSVQTLYFQISLVIMLIGQSISMANEIIIGKLVGARYFHIAYKHTWFALYLSIIASFIVALLNFLAKDFSMEKLELLDSIKEVMLPLFTLSIILETGRTFNIVMVNALRASGDAKFPFLSGCVFMFGVSLPVGYVLCFYFHLGIVGIWIGFCADEWLRGLVNAYRWKSKKWQNKSLV</sequence>
<feature type="transmembrane region" description="Helical" evidence="1">
    <location>
        <begin position="265"/>
        <end position="284"/>
    </location>
</feature>
<feature type="transmembrane region" description="Helical" evidence="1">
    <location>
        <begin position="182"/>
        <end position="208"/>
    </location>
</feature>
<dbReference type="NCBIfam" id="TIGR00797">
    <property type="entry name" value="matE"/>
    <property type="match status" value="1"/>
</dbReference>
<dbReference type="GO" id="GO:0042910">
    <property type="term" value="F:xenobiotic transmembrane transporter activity"/>
    <property type="evidence" value="ECO:0007669"/>
    <property type="project" value="InterPro"/>
</dbReference>
<dbReference type="PANTHER" id="PTHR42925">
    <property type="entry name" value="MULTIDRUG AND TOXIN EFFLUX PROTEIN MATE FAMILY"/>
    <property type="match status" value="1"/>
</dbReference>
<accession>A0A3D8J9F1</accession>
<feature type="transmembrane region" description="Helical" evidence="1">
    <location>
        <begin position="228"/>
        <end position="253"/>
    </location>
</feature>
<comment type="caution">
    <text evidence="2">The sequence shown here is derived from an EMBL/GenBank/DDBJ whole genome shotgun (WGS) entry which is preliminary data.</text>
</comment>